<dbReference type="CDD" id="cd07207">
    <property type="entry name" value="Pat_ExoU_VipD_like"/>
    <property type="match status" value="1"/>
</dbReference>
<evidence type="ECO:0000256" key="3">
    <source>
        <dbReference type="PROSITE-ProRule" id="PRU01161"/>
    </source>
</evidence>
<dbReference type="SUPFAM" id="SSF47473">
    <property type="entry name" value="EF-hand"/>
    <property type="match status" value="1"/>
</dbReference>
<sequence length="491" mass="56753">MGSSCCKVDVSSYFTTIDTPEDQAFGKYDFPFENLVMEGGGVKGIAYIGALRVLESAGILKNIKRVAGSSSGAVIATLVALGLNCEQMAEIMMIDMRKILFSGGLFERLIKPCMFFRRLGWDTGNGFYKYCGNILKRFTGNPDITFKELYDMTGKELCIVVTNLDQQTEEYCHVKTTPYLPIRNALRMSMSLPVLFQPVVEDYFGDKTHYVDGGAACNYPLHCFDGWWLSMEEQNSFFNKLVDLTILRRALHRSERFEPMNPKTVGILLYSDEDIELFWDRLTEEEKKHEMSRKYKDKRKMETIDAMINRKKMQSFVDIFLTDLKNKDSNSDSQIDRQEMHSVFDEACADKLCGDYWKYSVDQLFDQMDTDRDGQITYLEVHEFFGNKGFHWLTGPVGNRQEEGTSSRLNLLDYAAKYLDLFHAHTKKIYHKADDMNRTIGVDSDYVKTTDFKLKYRDKIFLFKRGASGARGFLRTYITNENLHPRRGRPR</sequence>
<keyword evidence="6" id="KW-1185">Reference proteome</keyword>
<dbReference type="InterPro" id="IPR016035">
    <property type="entry name" value="Acyl_Trfase/lysoPLipase"/>
</dbReference>
<dbReference type="Proteomes" id="UP000515135">
    <property type="component" value="Unplaced"/>
</dbReference>
<feature type="active site" description="Nucleophile" evidence="3">
    <location>
        <position position="70"/>
    </location>
</feature>
<dbReference type="AlphaFoldDB" id="A0A6P4ZVC0"/>
<dbReference type="GO" id="GO:0016042">
    <property type="term" value="P:lipid catabolic process"/>
    <property type="evidence" value="ECO:0007669"/>
    <property type="project" value="UniProtKB-UniRule"/>
</dbReference>
<keyword evidence="1" id="KW-0106">Calcium</keyword>
<proteinExistence type="predicted"/>
<dbReference type="PROSITE" id="PS00018">
    <property type="entry name" value="EF_HAND_1"/>
    <property type="match status" value="1"/>
</dbReference>
<organism evidence="6 7">
    <name type="scientific">Branchiostoma belcheri</name>
    <name type="common">Amphioxus</name>
    <dbReference type="NCBI Taxonomy" id="7741"/>
    <lineage>
        <taxon>Eukaryota</taxon>
        <taxon>Metazoa</taxon>
        <taxon>Chordata</taxon>
        <taxon>Cephalochordata</taxon>
        <taxon>Leptocardii</taxon>
        <taxon>Amphioxiformes</taxon>
        <taxon>Branchiostomatidae</taxon>
        <taxon>Branchiostoma</taxon>
    </lineage>
</organism>
<dbReference type="GO" id="GO:0005509">
    <property type="term" value="F:calcium ion binding"/>
    <property type="evidence" value="ECO:0007669"/>
    <property type="project" value="InterPro"/>
</dbReference>
<keyword evidence="3" id="KW-0442">Lipid degradation</keyword>
<gene>
    <name evidence="7" type="primary">LOC109485901</name>
</gene>
<dbReference type="GO" id="GO:0016787">
    <property type="term" value="F:hydrolase activity"/>
    <property type="evidence" value="ECO:0007669"/>
    <property type="project" value="UniProtKB-UniRule"/>
</dbReference>
<accession>A0A6P4ZVC0</accession>
<evidence type="ECO:0000313" key="6">
    <source>
        <dbReference type="Proteomes" id="UP000515135"/>
    </source>
</evidence>
<dbReference type="Gene3D" id="1.10.238.10">
    <property type="entry name" value="EF-hand"/>
    <property type="match status" value="1"/>
</dbReference>
<feature type="domain" description="PNPLA" evidence="5">
    <location>
        <begin position="35"/>
        <end position="225"/>
    </location>
</feature>
<dbReference type="InterPro" id="IPR002048">
    <property type="entry name" value="EF_hand_dom"/>
</dbReference>
<protein>
    <submittedName>
        <fullName evidence="7">Uncharacterized protein LOC109485901</fullName>
    </submittedName>
</protein>
<dbReference type="OrthoDB" id="412240at2759"/>
<dbReference type="InterPro" id="IPR018247">
    <property type="entry name" value="EF_Hand_1_Ca_BS"/>
</dbReference>
<dbReference type="PANTHER" id="PTHR46394:SF1">
    <property type="entry name" value="PNPLA DOMAIN-CONTAINING PROTEIN"/>
    <property type="match status" value="1"/>
</dbReference>
<dbReference type="SUPFAM" id="SSF52151">
    <property type="entry name" value="FabD/lysophospholipase-like"/>
    <property type="match status" value="1"/>
</dbReference>
<dbReference type="RefSeq" id="XP_019645145.1">
    <property type="nucleotide sequence ID" value="XM_019789586.1"/>
</dbReference>
<name>A0A6P4ZVC0_BRABE</name>
<keyword evidence="2 3" id="KW-0443">Lipid metabolism</keyword>
<dbReference type="PROSITE" id="PS51635">
    <property type="entry name" value="PNPLA"/>
    <property type="match status" value="1"/>
</dbReference>
<feature type="short sequence motif" description="GXSXG" evidence="3">
    <location>
        <begin position="68"/>
        <end position="72"/>
    </location>
</feature>
<feature type="active site" description="Proton acceptor" evidence="3">
    <location>
        <position position="212"/>
    </location>
</feature>
<feature type="short sequence motif" description="GXGXXG" evidence="3">
    <location>
        <begin position="39"/>
        <end position="44"/>
    </location>
</feature>
<evidence type="ECO:0000259" key="5">
    <source>
        <dbReference type="PROSITE" id="PS51635"/>
    </source>
</evidence>
<evidence type="ECO:0000259" key="4">
    <source>
        <dbReference type="PROSITE" id="PS50222"/>
    </source>
</evidence>
<dbReference type="PROSITE" id="PS50222">
    <property type="entry name" value="EF_HAND_2"/>
    <property type="match status" value="1"/>
</dbReference>
<dbReference type="Pfam" id="PF01734">
    <property type="entry name" value="Patatin"/>
    <property type="match status" value="1"/>
</dbReference>
<feature type="domain" description="EF-hand" evidence="4">
    <location>
        <begin position="361"/>
        <end position="391"/>
    </location>
</feature>
<dbReference type="Gene3D" id="3.40.1090.10">
    <property type="entry name" value="Cytosolic phospholipase A2 catalytic domain"/>
    <property type="match status" value="2"/>
</dbReference>
<evidence type="ECO:0000256" key="2">
    <source>
        <dbReference type="ARBA" id="ARBA00023098"/>
    </source>
</evidence>
<dbReference type="KEGG" id="bbel:109485901"/>
<dbReference type="GeneID" id="109485901"/>
<evidence type="ECO:0000313" key="7">
    <source>
        <dbReference type="RefSeq" id="XP_019645145.1"/>
    </source>
</evidence>
<dbReference type="InterPro" id="IPR002641">
    <property type="entry name" value="PNPLA_dom"/>
</dbReference>
<reference evidence="7" key="1">
    <citation type="submission" date="2025-08" db="UniProtKB">
        <authorList>
            <consortium name="RefSeq"/>
        </authorList>
    </citation>
    <scope>IDENTIFICATION</scope>
    <source>
        <tissue evidence="7">Gonad</tissue>
    </source>
</reference>
<evidence type="ECO:0000256" key="1">
    <source>
        <dbReference type="ARBA" id="ARBA00022837"/>
    </source>
</evidence>
<keyword evidence="3" id="KW-0378">Hydrolase</keyword>
<dbReference type="PANTHER" id="PTHR46394">
    <property type="entry name" value="ANNEXIN"/>
    <property type="match status" value="1"/>
</dbReference>
<dbReference type="InterPro" id="IPR011992">
    <property type="entry name" value="EF-hand-dom_pair"/>
</dbReference>
<feature type="short sequence motif" description="DGA/G" evidence="3">
    <location>
        <begin position="212"/>
        <end position="214"/>
    </location>
</feature>
<dbReference type="InterPro" id="IPR052580">
    <property type="entry name" value="Lipid_Hydrolase"/>
</dbReference>